<keyword evidence="2" id="KW-1185">Reference proteome</keyword>
<dbReference type="Proteomes" id="UP001239111">
    <property type="component" value="Chromosome 2"/>
</dbReference>
<reference evidence="1" key="1">
    <citation type="submission" date="2023-04" db="EMBL/GenBank/DDBJ databases">
        <title>A chromosome-level genome assembly of the parasitoid wasp Eretmocerus hayati.</title>
        <authorList>
            <person name="Zhong Y."/>
            <person name="Liu S."/>
            <person name="Liu Y."/>
        </authorList>
    </citation>
    <scope>NUCLEOTIDE SEQUENCE</scope>
    <source>
        <strain evidence="1">ZJU_SS_LIU_2023</strain>
    </source>
</reference>
<organism evidence="1 2">
    <name type="scientific">Eretmocerus hayati</name>
    <dbReference type="NCBI Taxonomy" id="131215"/>
    <lineage>
        <taxon>Eukaryota</taxon>
        <taxon>Metazoa</taxon>
        <taxon>Ecdysozoa</taxon>
        <taxon>Arthropoda</taxon>
        <taxon>Hexapoda</taxon>
        <taxon>Insecta</taxon>
        <taxon>Pterygota</taxon>
        <taxon>Neoptera</taxon>
        <taxon>Endopterygota</taxon>
        <taxon>Hymenoptera</taxon>
        <taxon>Apocrita</taxon>
        <taxon>Proctotrupomorpha</taxon>
        <taxon>Chalcidoidea</taxon>
        <taxon>Aphelinidae</taxon>
        <taxon>Aphelininae</taxon>
        <taxon>Eretmocerus</taxon>
    </lineage>
</organism>
<accession>A0ACC2NZS7</accession>
<comment type="caution">
    <text evidence="1">The sequence shown here is derived from an EMBL/GenBank/DDBJ whole genome shotgun (WGS) entry which is preliminary data.</text>
</comment>
<dbReference type="EMBL" id="CM056742">
    <property type="protein sequence ID" value="KAJ8675045.1"/>
    <property type="molecule type" value="Genomic_DNA"/>
</dbReference>
<evidence type="ECO:0000313" key="2">
    <source>
        <dbReference type="Proteomes" id="UP001239111"/>
    </source>
</evidence>
<gene>
    <name evidence="1" type="ORF">QAD02_010831</name>
</gene>
<proteinExistence type="predicted"/>
<name>A0ACC2NZS7_9HYME</name>
<evidence type="ECO:0000313" key="1">
    <source>
        <dbReference type="EMBL" id="KAJ8675045.1"/>
    </source>
</evidence>
<sequence length="824" mass="96178">MTSRHRAFAALLISYLLGVVLVLVQGDQSGSASKTTTEHSPPDWLASDGFDEIRFKMDRVNEYNCHILKRDQLYLPEGTVTHLPDIKKININPLYPNRTSLLHLHNMALTRSFYWSYVLQSRYYKPPINDTYDPGMMYYFLSTVADVSANPYINASAIYFAPNTSFTPSYRGFFNKTMPLFAPRTFRSDDFNDPVHLERISTRNTFIAQDLGAIPTGQVSKDYTQELYMINEWYHQWLPDLSERHDTKLTYQVEIRYANNTNITHTFHGPPGPHEAGSPVKWTRPYFDCGRSNRWIFAAVVPIVDLYPRYTGFRHIEIPKYTAVSVVEMDFDRIDINQCPLGPGNNETNMFANTARCKSETTDCEPIHGWGFRRGGYMCRCKPGWRLPFTVRRPYLGEIIERASPEQYYNGFNCDKIGFIQKIPTELSKVKPARREEYLEYYHQFRNYSKGPDSVKDDKMNDHEVMQFILGVNRRTCKGYTPEQLKLPGDFSFGAEEFYENEAKMGLRLANFISAFEQLSDPKEVYSGKRVADKELNEDQMIAEVVALLFGNPRVWSAGVFWDRKKFKGRTYFAPFAYREETENSHDVIRRKVEDLARLNSTDEIYTKNEWFQLLKTRWAADTEDLEKYFVKMMVRYNETGESLKKYEHYPTDYRAANLNHGYWTVPYFDCNGKVKKWLITYASPFFGWNSLKNKLEFKGVVTVSMDLLQLDINQCDDKFNVPNAFKGTHKCDKKSSYCVPILGRGFSSGGYKCECKQGFEYPLEDRFTYFDGQLVDAEFQNIVEDKQTRYDLYKCRLAGASSIQFSWVLLLILLMIHYRFNRR</sequence>
<protein>
    <submittedName>
        <fullName evidence="1">Uncharacterized protein</fullName>
    </submittedName>
</protein>